<feature type="chain" id="PRO_5040897330" evidence="1">
    <location>
        <begin position="22"/>
        <end position="519"/>
    </location>
</feature>
<evidence type="ECO:0000313" key="2">
    <source>
        <dbReference type="EMBL" id="MCJ8146695.1"/>
    </source>
</evidence>
<feature type="signal peptide" evidence="1">
    <location>
        <begin position="1"/>
        <end position="21"/>
    </location>
</feature>
<dbReference type="EMBL" id="JAKUML010000009">
    <property type="protein sequence ID" value="MCJ8146695.1"/>
    <property type="molecule type" value="Genomic_DNA"/>
</dbReference>
<organism evidence="2 3">
    <name type="scientific">Acinetobacter sedimenti</name>
    <dbReference type="NCBI Taxonomy" id="2919922"/>
    <lineage>
        <taxon>Bacteria</taxon>
        <taxon>Pseudomonadati</taxon>
        <taxon>Pseudomonadota</taxon>
        <taxon>Gammaproteobacteria</taxon>
        <taxon>Moraxellales</taxon>
        <taxon>Moraxellaceae</taxon>
        <taxon>Acinetobacter</taxon>
    </lineage>
</organism>
<dbReference type="Proteomes" id="UP001139701">
    <property type="component" value="Unassembled WGS sequence"/>
</dbReference>
<reference evidence="2" key="1">
    <citation type="submission" date="2022-02" db="EMBL/GenBank/DDBJ databases">
        <title>Acinetobacter A3.8 sp. nov., isolated from Sediment (Zhairuo Island).</title>
        <authorList>
            <person name="Zheng K."/>
        </authorList>
    </citation>
    <scope>NUCLEOTIDE SEQUENCE</scope>
    <source>
        <strain evidence="2">A3.8</strain>
    </source>
</reference>
<dbReference type="RefSeq" id="WP_241571445.1">
    <property type="nucleotide sequence ID" value="NZ_JAKUML010000009.1"/>
</dbReference>
<proteinExistence type="predicted"/>
<dbReference type="AlphaFoldDB" id="A0A9X2BAL3"/>
<protein>
    <submittedName>
        <fullName evidence="2">Uncharacterized protein</fullName>
    </submittedName>
</protein>
<accession>A0A9X2BAL3</accession>
<evidence type="ECO:0000256" key="1">
    <source>
        <dbReference type="SAM" id="SignalP"/>
    </source>
</evidence>
<keyword evidence="3" id="KW-1185">Reference proteome</keyword>
<comment type="caution">
    <text evidence="2">The sequence shown here is derived from an EMBL/GenBank/DDBJ whole genome shotgun (WGS) entry which is preliminary data.</text>
</comment>
<sequence>MKRIIQITAMASCIFALSSQAVIAKSGLQSLSDEEMSEAEGQALLNLGYTAPTGASNSVTDFGFYKLGLEGELEINANIRNLQLGCGGVNGAGACDIDMENVALSGLPDSYAADGTPQWDNGRASSSATITNPFIEFAIRNPTSSALREVSGIRLSADQISGLLTAGIENKGSGQTTTDGIKSFSGYLQVANTPVTSRTEASIFGKTYDQMIYAQVDTDLGSSSVFSNVQGMNGGASPPSGTQWGTKVAEQAVNFIFPQTTIQGNRMSQLNLVVEGVPINPIAISAADGALYMRLVDPILWVNNSTFYMGEEGSNSWTVKDCAISATAASCGLTAQQKTWNNNLRNAGIPVGQMGCVNSSNAYAPNACTYITNLKANVTVKQNFNLVHNLPIESGGYLSLQKESIKWPGANSDDIAQRGWWMSFQDPLDFGALNPTERISMQDVLPQIATLITNYLATPAGEIHLDFGEALNAAFGLPLYKPLGNIDVTGKPAVLTLENLPLDNHQAVVSNCWGNLKFC</sequence>
<evidence type="ECO:0000313" key="3">
    <source>
        <dbReference type="Proteomes" id="UP001139701"/>
    </source>
</evidence>
<keyword evidence="1" id="KW-0732">Signal</keyword>
<name>A0A9X2BAL3_9GAMM</name>
<gene>
    <name evidence="2" type="ORF">MKI79_07250</name>
</gene>